<reference evidence="1" key="2">
    <citation type="submission" date="2020-09" db="EMBL/GenBank/DDBJ databases">
        <authorList>
            <person name="Sun Q."/>
            <person name="Zhou Y."/>
        </authorList>
    </citation>
    <scope>NUCLEOTIDE SEQUENCE</scope>
    <source>
        <strain evidence="1">CGMCC 1.12827</strain>
    </source>
</reference>
<dbReference type="AlphaFoldDB" id="A0A916SVZ4"/>
<evidence type="ECO:0000313" key="2">
    <source>
        <dbReference type="Proteomes" id="UP000621454"/>
    </source>
</evidence>
<name>A0A916SVZ4_9ACTN</name>
<proteinExistence type="predicted"/>
<dbReference type="RefSeq" id="WP_188584938.1">
    <property type="nucleotide sequence ID" value="NZ_BMGC01000002.1"/>
</dbReference>
<keyword evidence="2" id="KW-1185">Reference proteome</keyword>
<gene>
    <name evidence="1" type="ORF">GCM10011489_04380</name>
</gene>
<accession>A0A916SVZ4</accession>
<comment type="caution">
    <text evidence="1">The sequence shown here is derived from an EMBL/GenBank/DDBJ whole genome shotgun (WGS) entry which is preliminary data.</text>
</comment>
<organism evidence="1 2">
    <name type="scientific">Gordonia jinhuaensis</name>
    <dbReference type="NCBI Taxonomy" id="1517702"/>
    <lineage>
        <taxon>Bacteria</taxon>
        <taxon>Bacillati</taxon>
        <taxon>Actinomycetota</taxon>
        <taxon>Actinomycetes</taxon>
        <taxon>Mycobacteriales</taxon>
        <taxon>Gordoniaceae</taxon>
        <taxon>Gordonia</taxon>
    </lineage>
</organism>
<dbReference type="EMBL" id="BMGC01000002">
    <property type="protein sequence ID" value="GGB19413.1"/>
    <property type="molecule type" value="Genomic_DNA"/>
</dbReference>
<reference evidence="1" key="1">
    <citation type="journal article" date="2014" name="Int. J. Syst. Evol. Microbiol.">
        <title>Complete genome sequence of Corynebacterium casei LMG S-19264T (=DSM 44701T), isolated from a smear-ripened cheese.</title>
        <authorList>
            <consortium name="US DOE Joint Genome Institute (JGI-PGF)"/>
            <person name="Walter F."/>
            <person name="Albersmeier A."/>
            <person name="Kalinowski J."/>
            <person name="Ruckert C."/>
        </authorList>
    </citation>
    <scope>NUCLEOTIDE SEQUENCE</scope>
    <source>
        <strain evidence="1">CGMCC 1.12827</strain>
    </source>
</reference>
<evidence type="ECO:0000313" key="1">
    <source>
        <dbReference type="EMBL" id="GGB19413.1"/>
    </source>
</evidence>
<dbReference type="SUPFAM" id="SSF52540">
    <property type="entry name" value="P-loop containing nucleoside triphosphate hydrolases"/>
    <property type="match status" value="1"/>
</dbReference>
<dbReference type="Proteomes" id="UP000621454">
    <property type="component" value="Unassembled WGS sequence"/>
</dbReference>
<sequence>MTVVALIGPPCAGKTSVGWELADMTGSVFVDIDDIGDTYYREVGWDVGRLRARSLDIGRLAAEREWEPARAHAVERLIADAHSIERGAGRDVVIALGAGHTSYTRAAPRDAVARALSSVDQVVYLTPSLDPGRALEVLCPRVHADRPAWGTGHHALVTNWVSDPAVRALATVAVETGEDEPRAVATRISARPSN</sequence>
<dbReference type="InterPro" id="IPR027417">
    <property type="entry name" value="P-loop_NTPase"/>
</dbReference>
<dbReference type="Gene3D" id="3.40.50.300">
    <property type="entry name" value="P-loop containing nucleotide triphosphate hydrolases"/>
    <property type="match status" value="1"/>
</dbReference>
<protein>
    <recommendedName>
        <fullName evidence="3">Shikimate kinase</fullName>
    </recommendedName>
</protein>
<evidence type="ECO:0008006" key="3">
    <source>
        <dbReference type="Google" id="ProtNLM"/>
    </source>
</evidence>